<keyword evidence="2 5" id="KW-0812">Transmembrane</keyword>
<dbReference type="PANTHER" id="PTHR10783">
    <property type="entry name" value="XENOTROPIC AND POLYTROPIC RETROVIRUS RECEPTOR 1-RELATED"/>
    <property type="match status" value="1"/>
</dbReference>
<evidence type="ECO:0000259" key="7">
    <source>
        <dbReference type="PROSITE" id="PS51380"/>
    </source>
</evidence>
<feature type="transmembrane region" description="Helical" evidence="5">
    <location>
        <begin position="61"/>
        <end position="81"/>
    </location>
</feature>
<dbReference type="RefSeq" id="XP_007869322.1">
    <property type="nucleotide sequence ID" value="XM_007871131.1"/>
</dbReference>
<feature type="chain" id="PRO_5004544099" description="EXS domain-containing protein" evidence="6">
    <location>
        <begin position="18"/>
        <end position="154"/>
    </location>
</feature>
<sequence>MPFVLASLPLFVRLVQSVKRWYDSRLITHLINGGKYGFGIVMYGMYYNWRYHGNARSGASFALYCLAATIYSSYASAWDFLMDWSVLRLPPRTRYPLLREELLYSNHIPVRDENHPENGNAERFQDVLHCNCACRTRCALVTTLTLCPDHERHD</sequence>
<dbReference type="KEGG" id="gtr:GLOTRDRAFT_80314"/>
<evidence type="ECO:0000313" key="8">
    <source>
        <dbReference type="EMBL" id="EPQ52134.1"/>
    </source>
</evidence>
<evidence type="ECO:0000256" key="1">
    <source>
        <dbReference type="ARBA" id="ARBA00004141"/>
    </source>
</evidence>
<reference evidence="8 9" key="1">
    <citation type="journal article" date="2012" name="Science">
        <title>The Paleozoic origin of enzymatic lignin decomposition reconstructed from 31 fungal genomes.</title>
        <authorList>
            <person name="Floudas D."/>
            <person name="Binder M."/>
            <person name="Riley R."/>
            <person name="Barry K."/>
            <person name="Blanchette R.A."/>
            <person name="Henrissat B."/>
            <person name="Martinez A.T."/>
            <person name="Otillar R."/>
            <person name="Spatafora J.W."/>
            <person name="Yadav J.S."/>
            <person name="Aerts A."/>
            <person name="Benoit I."/>
            <person name="Boyd A."/>
            <person name="Carlson A."/>
            <person name="Copeland A."/>
            <person name="Coutinho P.M."/>
            <person name="de Vries R.P."/>
            <person name="Ferreira P."/>
            <person name="Findley K."/>
            <person name="Foster B."/>
            <person name="Gaskell J."/>
            <person name="Glotzer D."/>
            <person name="Gorecki P."/>
            <person name="Heitman J."/>
            <person name="Hesse C."/>
            <person name="Hori C."/>
            <person name="Igarashi K."/>
            <person name="Jurgens J.A."/>
            <person name="Kallen N."/>
            <person name="Kersten P."/>
            <person name="Kohler A."/>
            <person name="Kuees U."/>
            <person name="Kumar T.K.A."/>
            <person name="Kuo A."/>
            <person name="LaButti K."/>
            <person name="Larrondo L.F."/>
            <person name="Lindquist E."/>
            <person name="Ling A."/>
            <person name="Lombard V."/>
            <person name="Lucas S."/>
            <person name="Lundell T."/>
            <person name="Martin R."/>
            <person name="McLaughlin D.J."/>
            <person name="Morgenstern I."/>
            <person name="Morin E."/>
            <person name="Murat C."/>
            <person name="Nagy L.G."/>
            <person name="Nolan M."/>
            <person name="Ohm R.A."/>
            <person name="Patyshakuliyeva A."/>
            <person name="Rokas A."/>
            <person name="Ruiz-Duenas F.J."/>
            <person name="Sabat G."/>
            <person name="Salamov A."/>
            <person name="Samejima M."/>
            <person name="Schmutz J."/>
            <person name="Slot J.C."/>
            <person name="St John F."/>
            <person name="Stenlid J."/>
            <person name="Sun H."/>
            <person name="Sun S."/>
            <person name="Syed K."/>
            <person name="Tsang A."/>
            <person name="Wiebenga A."/>
            <person name="Young D."/>
            <person name="Pisabarro A."/>
            <person name="Eastwood D.C."/>
            <person name="Martin F."/>
            <person name="Cullen D."/>
            <person name="Grigoriev I.V."/>
            <person name="Hibbett D.S."/>
        </authorList>
    </citation>
    <scope>NUCLEOTIDE SEQUENCE [LARGE SCALE GENOMIC DNA]</scope>
    <source>
        <strain evidence="8 9">ATCC 11539</strain>
    </source>
</reference>
<protein>
    <recommendedName>
        <fullName evidence="7">EXS domain-containing protein</fullName>
    </recommendedName>
</protein>
<evidence type="ECO:0000256" key="3">
    <source>
        <dbReference type="ARBA" id="ARBA00022989"/>
    </source>
</evidence>
<dbReference type="InterPro" id="IPR004342">
    <property type="entry name" value="EXS_C"/>
</dbReference>
<dbReference type="Proteomes" id="UP000030669">
    <property type="component" value="Unassembled WGS sequence"/>
</dbReference>
<organism evidence="8 9">
    <name type="scientific">Gloeophyllum trabeum (strain ATCC 11539 / FP-39264 / Madison 617)</name>
    <name type="common">Brown rot fungus</name>
    <dbReference type="NCBI Taxonomy" id="670483"/>
    <lineage>
        <taxon>Eukaryota</taxon>
        <taxon>Fungi</taxon>
        <taxon>Dikarya</taxon>
        <taxon>Basidiomycota</taxon>
        <taxon>Agaricomycotina</taxon>
        <taxon>Agaricomycetes</taxon>
        <taxon>Gloeophyllales</taxon>
        <taxon>Gloeophyllaceae</taxon>
        <taxon>Gloeophyllum</taxon>
    </lineage>
</organism>
<evidence type="ECO:0000313" key="9">
    <source>
        <dbReference type="Proteomes" id="UP000030669"/>
    </source>
</evidence>
<dbReference type="GeneID" id="19308968"/>
<dbReference type="Pfam" id="PF03124">
    <property type="entry name" value="EXS"/>
    <property type="match status" value="1"/>
</dbReference>
<dbReference type="OrthoDB" id="9970435at2759"/>
<proteinExistence type="predicted"/>
<dbReference type="GO" id="GO:0000822">
    <property type="term" value="F:inositol hexakisphosphate binding"/>
    <property type="evidence" value="ECO:0007669"/>
    <property type="project" value="TreeGrafter"/>
</dbReference>
<dbReference type="STRING" id="670483.S7RHR6"/>
<dbReference type="HOGENOM" id="CLU_1704414_0_0_1"/>
<dbReference type="PANTHER" id="PTHR10783:SF103">
    <property type="entry name" value="SOLUTE CARRIER FAMILY 53 MEMBER 1"/>
    <property type="match status" value="1"/>
</dbReference>
<dbReference type="GO" id="GO:0005886">
    <property type="term" value="C:plasma membrane"/>
    <property type="evidence" value="ECO:0007669"/>
    <property type="project" value="TreeGrafter"/>
</dbReference>
<evidence type="ECO:0000256" key="2">
    <source>
        <dbReference type="ARBA" id="ARBA00022692"/>
    </source>
</evidence>
<feature type="transmembrane region" description="Helical" evidence="5">
    <location>
        <begin position="27"/>
        <end position="49"/>
    </location>
</feature>
<dbReference type="GO" id="GO:0016036">
    <property type="term" value="P:cellular response to phosphate starvation"/>
    <property type="evidence" value="ECO:0007669"/>
    <property type="project" value="TreeGrafter"/>
</dbReference>
<dbReference type="PROSITE" id="PS51380">
    <property type="entry name" value="EXS"/>
    <property type="match status" value="1"/>
</dbReference>
<keyword evidence="3 5" id="KW-1133">Transmembrane helix</keyword>
<accession>S7RHR6</accession>
<dbReference type="EMBL" id="KB469308">
    <property type="protein sequence ID" value="EPQ52134.1"/>
    <property type="molecule type" value="Genomic_DNA"/>
</dbReference>
<keyword evidence="9" id="KW-1185">Reference proteome</keyword>
<comment type="subcellular location">
    <subcellularLocation>
        <location evidence="1">Membrane</location>
        <topology evidence="1">Multi-pass membrane protein</topology>
    </subcellularLocation>
</comment>
<keyword evidence="4 5" id="KW-0472">Membrane</keyword>
<dbReference type="GO" id="GO:0005794">
    <property type="term" value="C:Golgi apparatus"/>
    <property type="evidence" value="ECO:0007669"/>
    <property type="project" value="TreeGrafter"/>
</dbReference>
<dbReference type="AlphaFoldDB" id="S7RHR6"/>
<evidence type="ECO:0000256" key="6">
    <source>
        <dbReference type="SAM" id="SignalP"/>
    </source>
</evidence>
<dbReference type="eggNOG" id="KOG1162">
    <property type="taxonomic scope" value="Eukaryota"/>
</dbReference>
<dbReference type="GO" id="GO:0006817">
    <property type="term" value="P:phosphate ion transport"/>
    <property type="evidence" value="ECO:0007669"/>
    <property type="project" value="TreeGrafter"/>
</dbReference>
<feature type="signal peptide" evidence="6">
    <location>
        <begin position="1"/>
        <end position="17"/>
    </location>
</feature>
<evidence type="ECO:0000256" key="5">
    <source>
        <dbReference type="SAM" id="Phobius"/>
    </source>
</evidence>
<evidence type="ECO:0000256" key="4">
    <source>
        <dbReference type="ARBA" id="ARBA00023136"/>
    </source>
</evidence>
<name>S7RHR6_GLOTA</name>
<gene>
    <name evidence="8" type="ORF">GLOTRDRAFT_80314</name>
</gene>
<keyword evidence="6" id="KW-0732">Signal</keyword>
<feature type="domain" description="EXS" evidence="7">
    <location>
        <begin position="1"/>
        <end position="154"/>
    </location>
</feature>